<dbReference type="PANTHER" id="PTHR43559:SF3">
    <property type="entry name" value="HYDROLASE YCAC-RELATED"/>
    <property type="match status" value="1"/>
</dbReference>
<accession>A0A2S8S3Y8</accession>
<dbReference type="InterPro" id="IPR053152">
    <property type="entry name" value="Hydrolase_YcaC-like"/>
</dbReference>
<dbReference type="Proteomes" id="UP000238338">
    <property type="component" value="Unassembled WGS sequence"/>
</dbReference>
<dbReference type="Pfam" id="PF00857">
    <property type="entry name" value="Isochorismatase"/>
    <property type="match status" value="1"/>
</dbReference>
<dbReference type="AlphaFoldDB" id="A0A2S8S3Y8"/>
<evidence type="ECO:0000259" key="1">
    <source>
        <dbReference type="Pfam" id="PF00857"/>
    </source>
</evidence>
<dbReference type="SUPFAM" id="SSF52499">
    <property type="entry name" value="Isochorismatase-like hydrolases"/>
    <property type="match status" value="1"/>
</dbReference>
<name>A0A2S8S3Y8_9RHOB</name>
<protein>
    <submittedName>
        <fullName evidence="2">Nicotinamidase-related amidase</fullName>
    </submittedName>
</protein>
<feature type="domain" description="Isochorismatase-like" evidence="1">
    <location>
        <begin position="12"/>
        <end position="161"/>
    </location>
</feature>
<dbReference type="PANTHER" id="PTHR43559">
    <property type="entry name" value="HYDROLASE YCAC-RELATED"/>
    <property type="match status" value="1"/>
</dbReference>
<dbReference type="InterPro" id="IPR000868">
    <property type="entry name" value="Isochorismatase-like_dom"/>
</dbReference>
<dbReference type="EMBL" id="PVEP01000008">
    <property type="protein sequence ID" value="PQV55521.1"/>
    <property type="molecule type" value="Genomic_DNA"/>
</dbReference>
<comment type="caution">
    <text evidence="2">The sequence shown here is derived from an EMBL/GenBank/DDBJ whole genome shotgun (WGS) entry which is preliminary data.</text>
</comment>
<dbReference type="InterPro" id="IPR036380">
    <property type="entry name" value="Isochorismatase-like_sf"/>
</dbReference>
<sequence length="192" mass="20109">MDDLLFNRDQSVLAVIDVQDVFLAKLAPEARAPLLGRIVWLIRVARALDIPVIAMGEDIARNGPPMAGVMDALAADTAVFDKRVFGLAGQDDLRAAVLATGRAQAVLVGLETDVCVAQSALGLIGAGLRVAAIRDATGSPGADHAAGLDRMRAAGVTITTAKGIYYEWLRDLETLACIKPLVGAAKPDDLIL</sequence>
<reference evidence="2 3" key="1">
    <citation type="submission" date="2018-02" db="EMBL/GenBank/DDBJ databases">
        <title>Genomic Encyclopedia of Archaeal and Bacterial Type Strains, Phase II (KMG-II): from individual species to whole genera.</title>
        <authorList>
            <person name="Goeker M."/>
        </authorList>
    </citation>
    <scope>NUCLEOTIDE SEQUENCE [LARGE SCALE GENOMIC DNA]</scope>
    <source>
        <strain evidence="2 3">DSM 18921</strain>
    </source>
</reference>
<proteinExistence type="predicted"/>
<organism evidence="2 3">
    <name type="scientific">Albidovulum denitrificans</name>
    <dbReference type="NCBI Taxonomy" id="404881"/>
    <lineage>
        <taxon>Bacteria</taxon>
        <taxon>Pseudomonadati</taxon>
        <taxon>Pseudomonadota</taxon>
        <taxon>Alphaproteobacteria</taxon>
        <taxon>Rhodobacterales</taxon>
        <taxon>Paracoccaceae</taxon>
        <taxon>Albidovulum</taxon>
    </lineage>
</organism>
<keyword evidence="3" id="KW-1185">Reference proteome</keyword>
<dbReference type="OrthoDB" id="9796958at2"/>
<evidence type="ECO:0000313" key="2">
    <source>
        <dbReference type="EMBL" id="PQV55521.1"/>
    </source>
</evidence>
<evidence type="ECO:0000313" key="3">
    <source>
        <dbReference type="Proteomes" id="UP000238338"/>
    </source>
</evidence>
<gene>
    <name evidence="2" type="ORF">LX70_03183</name>
</gene>
<dbReference type="RefSeq" id="WP_105515771.1">
    <property type="nucleotide sequence ID" value="NZ_PVEP01000008.1"/>
</dbReference>
<dbReference type="Gene3D" id="3.40.50.850">
    <property type="entry name" value="Isochorismatase-like"/>
    <property type="match status" value="1"/>
</dbReference>